<feature type="compositionally biased region" description="Low complexity" evidence="11">
    <location>
        <begin position="601"/>
        <end position="629"/>
    </location>
</feature>
<dbReference type="GO" id="GO:0006606">
    <property type="term" value="P:protein import into nucleus"/>
    <property type="evidence" value="ECO:0007669"/>
    <property type="project" value="TreeGrafter"/>
</dbReference>
<name>A0A3N2Q9L5_SODAK</name>
<dbReference type="PROSITE" id="PS51434">
    <property type="entry name" value="NUP_C"/>
    <property type="match status" value="1"/>
</dbReference>
<dbReference type="Gene3D" id="1.10.10.2360">
    <property type="match status" value="1"/>
</dbReference>
<dbReference type="GO" id="GO:0044614">
    <property type="term" value="C:nuclear pore cytoplasmic filaments"/>
    <property type="evidence" value="ECO:0007669"/>
    <property type="project" value="TreeGrafter"/>
</dbReference>
<feature type="compositionally biased region" description="Low complexity" evidence="11">
    <location>
        <begin position="375"/>
        <end position="389"/>
    </location>
</feature>
<dbReference type="InterPro" id="IPR007230">
    <property type="entry name" value="Nup98_auto-Pept-S59_dom"/>
</dbReference>
<feature type="region of interest" description="Disordered" evidence="11">
    <location>
        <begin position="408"/>
        <end position="486"/>
    </location>
</feature>
<dbReference type="GeneID" id="39575988"/>
<feature type="compositionally biased region" description="Acidic residues" evidence="11">
    <location>
        <begin position="1149"/>
        <end position="1165"/>
    </location>
</feature>
<dbReference type="InterPro" id="IPR021967">
    <property type="entry name" value="Nup98_C"/>
</dbReference>
<feature type="region of interest" description="Disordered" evidence="11">
    <location>
        <begin position="659"/>
        <end position="678"/>
    </location>
</feature>
<evidence type="ECO:0000256" key="7">
    <source>
        <dbReference type="ARBA" id="ARBA00022927"/>
    </source>
</evidence>
<feature type="compositionally biased region" description="Low complexity" evidence="11">
    <location>
        <begin position="349"/>
        <end position="363"/>
    </location>
</feature>
<keyword evidence="7" id="KW-0653">Protein transport</keyword>
<evidence type="ECO:0000256" key="4">
    <source>
        <dbReference type="ARBA" id="ARBA00022737"/>
    </source>
</evidence>
<dbReference type="GO" id="GO:0000973">
    <property type="term" value="P:post-transcriptional tethering of RNA polymerase II gene DNA at nuclear periphery"/>
    <property type="evidence" value="ECO:0007669"/>
    <property type="project" value="TreeGrafter"/>
</dbReference>
<feature type="region of interest" description="Disordered" evidence="11">
    <location>
        <begin position="141"/>
        <end position="213"/>
    </location>
</feature>
<protein>
    <recommendedName>
        <fullName evidence="12">Peptidase S59 domain-containing protein</fullName>
    </recommendedName>
</protein>
<dbReference type="GO" id="GO:0051028">
    <property type="term" value="P:mRNA transport"/>
    <property type="evidence" value="ECO:0007669"/>
    <property type="project" value="UniProtKB-KW"/>
</dbReference>
<feature type="region of interest" description="Disordered" evidence="11">
    <location>
        <begin position="1345"/>
        <end position="1369"/>
    </location>
</feature>
<comment type="subcellular location">
    <subcellularLocation>
        <location evidence="1">Nucleus</location>
        <location evidence="1">Nuclear pore complex</location>
    </subcellularLocation>
</comment>
<dbReference type="Pfam" id="PF04096">
    <property type="entry name" value="Nucleoporin2"/>
    <property type="match status" value="1"/>
</dbReference>
<keyword evidence="5" id="KW-0068">Autocatalytic cleavage</keyword>
<feature type="region of interest" description="Disordered" evidence="11">
    <location>
        <begin position="1048"/>
        <end position="1088"/>
    </location>
</feature>
<evidence type="ECO:0000256" key="11">
    <source>
        <dbReference type="SAM" id="MobiDB-lite"/>
    </source>
</evidence>
<evidence type="ECO:0000256" key="5">
    <source>
        <dbReference type="ARBA" id="ARBA00022813"/>
    </source>
</evidence>
<dbReference type="GO" id="GO:0006405">
    <property type="term" value="P:RNA export from nucleus"/>
    <property type="evidence" value="ECO:0007669"/>
    <property type="project" value="TreeGrafter"/>
</dbReference>
<evidence type="ECO:0000256" key="6">
    <source>
        <dbReference type="ARBA" id="ARBA00022816"/>
    </source>
</evidence>
<dbReference type="Gene3D" id="3.30.1610.10">
    <property type="entry name" value="Peptidase S59, nucleoporin"/>
    <property type="match status" value="1"/>
</dbReference>
<evidence type="ECO:0000256" key="10">
    <source>
        <dbReference type="ARBA" id="ARBA00023242"/>
    </source>
</evidence>
<dbReference type="GO" id="GO:0008139">
    <property type="term" value="F:nuclear localization sequence binding"/>
    <property type="evidence" value="ECO:0007669"/>
    <property type="project" value="TreeGrafter"/>
</dbReference>
<keyword evidence="3" id="KW-0813">Transport</keyword>
<dbReference type="GO" id="GO:0034398">
    <property type="term" value="P:telomere tethering at nuclear periphery"/>
    <property type="evidence" value="ECO:0007669"/>
    <property type="project" value="TreeGrafter"/>
</dbReference>
<feature type="compositionally biased region" description="Gly residues" evidence="11">
    <location>
        <begin position="160"/>
        <end position="185"/>
    </location>
</feature>
<dbReference type="PANTHER" id="PTHR23198:SF6">
    <property type="entry name" value="NUCLEAR PORE COMPLEX PROTEIN NUP98-NUP96"/>
    <property type="match status" value="1"/>
</dbReference>
<keyword evidence="6" id="KW-0509">mRNA transport</keyword>
<feature type="region of interest" description="Disordered" evidence="11">
    <location>
        <begin position="1102"/>
        <end position="1194"/>
    </location>
</feature>
<feature type="compositionally biased region" description="Gly residues" evidence="11">
    <location>
        <begin position="449"/>
        <end position="459"/>
    </location>
</feature>
<evidence type="ECO:0000256" key="8">
    <source>
        <dbReference type="ARBA" id="ARBA00023010"/>
    </source>
</evidence>
<feature type="region of interest" description="Disordered" evidence="11">
    <location>
        <begin position="715"/>
        <end position="744"/>
    </location>
</feature>
<dbReference type="STRING" id="1314773.A0A3N2Q9L5"/>
<comment type="similarity">
    <text evidence="2">Belongs to the nucleoporin GLFG family.</text>
</comment>
<feature type="region of interest" description="Disordered" evidence="11">
    <location>
        <begin position="796"/>
        <end position="870"/>
    </location>
</feature>
<keyword evidence="14" id="KW-1185">Reference proteome</keyword>
<organism evidence="13 14">
    <name type="scientific">Sodiomyces alkalinus (strain CBS 110278 / VKM F-3762 / F11)</name>
    <name type="common">Alkaliphilic filamentous fungus</name>
    <dbReference type="NCBI Taxonomy" id="1314773"/>
    <lineage>
        <taxon>Eukaryota</taxon>
        <taxon>Fungi</taxon>
        <taxon>Dikarya</taxon>
        <taxon>Ascomycota</taxon>
        <taxon>Pezizomycotina</taxon>
        <taxon>Sordariomycetes</taxon>
        <taxon>Hypocreomycetidae</taxon>
        <taxon>Glomerellales</taxon>
        <taxon>Plectosphaerellaceae</taxon>
        <taxon>Sodiomyces</taxon>
    </lineage>
</organism>
<reference evidence="13 14" key="1">
    <citation type="journal article" date="2018" name="Mol. Ecol.">
        <title>The obligate alkalophilic soda-lake fungus Sodiomyces alkalinus has shifted to a protein diet.</title>
        <authorList>
            <person name="Grum-Grzhimaylo A.A."/>
            <person name="Falkoski D.L."/>
            <person name="van den Heuvel J."/>
            <person name="Valero-Jimenez C.A."/>
            <person name="Min B."/>
            <person name="Choi I.G."/>
            <person name="Lipzen A."/>
            <person name="Daum C.G."/>
            <person name="Aanen D.K."/>
            <person name="Tsang A."/>
            <person name="Henrissat B."/>
            <person name="Bilanenko E.N."/>
            <person name="de Vries R.P."/>
            <person name="van Kan J.A.L."/>
            <person name="Grigoriev I.V."/>
            <person name="Debets A.J.M."/>
        </authorList>
    </citation>
    <scope>NUCLEOTIDE SEQUENCE [LARGE SCALE GENOMIC DNA]</scope>
    <source>
        <strain evidence="13 14">F11</strain>
    </source>
</reference>
<evidence type="ECO:0000256" key="1">
    <source>
        <dbReference type="ARBA" id="ARBA00004567"/>
    </source>
</evidence>
<evidence type="ECO:0000313" key="14">
    <source>
        <dbReference type="Proteomes" id="UP000272025"/>
    </source>
</evidence>
<feature type="compositionally biased region" description="Basic and acidic residues" evidence="11">
    <location>
        <begin position="1169"/>
        <end position="1183"/>
    </location>
</feature>
<dbReference type="GO" id="GO:0017056">
    <property type="term" value="F:structural constituent of nuclear pore"/>
    <property type="evidence" value="ECO:0007669"/>
    <property type="project" value="InterPro"/>
</dbReference>
<feature type="domain" description="Peptidase S59" evidence="12">
    <location>
        <begin position="901"/>
        <end position="1040"/>
    </location>
</feature>
<feature type="compositionally biased region" description="Gly residues" evidence="11">
    <location>
        <begin position="1"/>
        <end position="13"/>
    </location>
</feature>
<dbReference type="PANTHER" id="PTHR23198">
    <property type="entry name" value="NUCLEOPORIN"/>
    <property type="match status" value="1"/>
</dbReference>
<feature type="region of interest" description="Disordered" evidence="11">
    <location>
        <begin position="503"/>
        <end position="537"/>
    </location>
</feature>
<dbReference type="RefSeq" id="XP_028471141.1">
    <property type="nucleotide sequence ID" value="XM_028607510.1"/>
</dbReference>
<feature type="compositionally biased region" description="Low complexity" evidence="11">
    <location>
        <begin position="14"/>
        <end position="28"/>
    </location>
</feature>
<evidence type="ECO:0000256" key="9">
    <source>
        <dbReference type="ARBA" id="ARBA00023132"/>
    </source>
</evidence>
<feature type="compositionally biased region" description="Gly residues" evidence="11">
    <location>
        <begin position="336"/>
        <end position="348"/>
    </location>
</feature>
<feature type="region of interest" description="Disordered" evidence="11">
    <location>
        <begin position="568"/>
        <end position="633"/>
    </location>
</feature>
<evidence type="ECO:0000256" key="2">
    <source>
        <dbReference type="ARBA" id="ARBA00008926"/>
    </source>
</evidence>
<accession>A0A3N2Q9L5</accession>
<keyword evidence="4" id="KW-0677">Repeat</keyword>
<proteinExistence type="inferred from homology"/>
<evidence type="ECO:0000256" key="3">
    <source>
        <dbReference type="ARBA" id="ARBA00022448"/>
    </source>
</evidence>
<dbReference type="InterPro" id="IPR037665">
    <property type="entry name" value="Nucleoporin_S59-like"/>
</dbReference>
<dbReference type="SUPFAM" id="SSF82215">
    <property type="entry name" value="C-terminal autoproteolytic domain of nucleoporin nup98"/>
    <property type="match status" value="1"/>
</dbReference>
<feature type="compositionally biased region" description="Low complexity" evidence="11">
    <location>
        <begin position="141"/>
        <end position="159"/>
    </location>
</feature>
<dbReference type="Gene3D" id="1.25.40.690">
    <property type="match status" value="1"/>
</dbReference>
<keyword evidence="10" id="KW-0539">Nucleus</keyword>
<dbReference type="InterPro" id="IPR036903">
    <property type="entry name" value="Nup98_auto-Pept-S59_dom_sf"/>
</dbReference>
<dbReference type="GO" id="GO:0003723">
    <property type="term" value="F:RNA binding"/>
    <property type="evidence" value="ECO:0007669"/>
    <property type="project" value="TreeGrafter"/>
</dbReference>
<feature type="region of interest" description="Disordered" evidence="11">
    <location>
        <begin position="1"/>
        <end position="28"/>
    </location>
</feature>
<feature type="region of interest" description="Disordered" evidence="11">
    <location>
        <begin position="307"/>
        <end position="363"/>
    </location>
</feature>
<evidence type="ECO:0000259" key="12">
    <source>
        <dbReference type="PROSITE" id="PS51434"/>
    </source>
</evidence>
<feature type="region of interest" description="Disordered" evidence="11">
    <location>
        <begin position="370"/>
        <end position="389"/>
    </location>
</feature>
<feature type="compositionally biased region" description="Low complexity" evidence="11">
    <location>
        <begin position="436"/>
        <end position="448"/>
    </location>
</feature>
<evidence type="ECO:0000313" key="13">
    <source>
        <dbReference type="EMBL" id="ROT43335.1"/>
    </source>
</evidence>
<feature type="compositionally biased region" description="Basic and acidic residues" evidence="11">
    <location>
        <begin position="1054"/>
        <end position="1064"/>
    </location>
</feature>
<gene>
    <name evidence="13" type="ORF">SODALDRAFT_266791</name>
</gene>
<keyword evidence="8" id="KW-0811">Translocation</keyword>
<dbReference type="OrthoDB" id="3797628at2759"/>
<dbReference type="FunFam" id="3.30.1610.10:FF:000003">
    <property type="entry name" value="Nucleoporin SONB, putative"/>
    <property type="match status" value="1"/>
</dbReference>
<sequence>MSGFGSTGFGGFGQNNNNQQSSGTGFSGFGANTSGSAFGSTNTPNAFGSNANTGGGGLFGSTTGGGFGSGTTSFGSGNTNTAFGAASNPATTSFGTNTTAGGGLFGANNTAASGSSFGGFGGNTATTNTSSGFGGSGGLFGSSKPFGQTTTTGTGSTSLFGGGNTSTGSFGGFGATNNPGIGGKVGDPPGTNATPFQAHQEKEPTGTGNQSNSFQNILFQDPYKKWSTEELRLTDYNQGRRYGNAGGTGAFGVSNFGNTTGFGTTNQPSSTGFGATPAAGTSLFGGGNNNATTSGFGTGTTSGFGGGGLFGSQNKPATSGGLFASTGTSQPAQTGGLFGGTNSGGSFGGTATTTPGFGATASTAGGGGGGGLFGGSNTQNKPAGFSFGNTGTTGSGFGAGNTTSGFGTTGSNTATGGGLFGNTTSSGTGLFGGGQQQQQQPQPQQQAAGTGGFGGGAFGGQAQQTGSLFGGGQQKPAGGLFGSSTGTSGGLFGSGGGAGTTTTSFGTAGNTGTGGGLFGGQKPAGTGTGLFGSNTAQNTAGSGTGGLFGGAGAGASGQQANTGLFQSSTQNQAKPGGLFGTSQASTGGGLFGSQNAQQQPSFFSTTTNQQPQQPQGGSILSGSLLGTSQNANAPSQQTLTANISDVSAYGTPSLFSNLGANDLPNPGPLATPLSSKSKARRSSILPMYKLNPASASRFVTPQKRGFGFSYSTYGTPTSPSSVSSTPGSMNRSLLGSSLNKGLSKSVSSSSLRKSFSAEDSILTPGAFSASSGSRYYGNTGSMRKLVINKDMRSDLFSTPTKDKPALDQPNGLRKLSKRVSFDTSTTEDGQGDGAGQDAVTPRNSTTAVEEQQAAVPNGPGSAGSGTLVGADETSGKELAVVHEEEATHARQPTHDSFDKAPGEYWMSPTQDAISAMNRMQRQKVASFTVGRDNVGYVCFQVPVDLTNIDLGDIYGVIVVLETRSATVYPNAAKKPPVGKGLNVPAIICLEQSWPRGRDKRPSVDTKRINKHIERLRRIEDTTFIDYNADTGVWKFSVEHFTTYGLDYDEEDTDAEPRGDAHGEQNHASGVSPHGSLGDDSMSDGHDDTFDFQRKRRALPGAFDSRAVGLDDDEEAMGDSTSQGDAFLGFGSAGPKSNALTLSTERDGAIEVDDEYDSPEAGEEEFSSSPERHLGGEQRSESPEGRGGSPVVETPGGILRAKMRAMKSSMAPLQVEVADGEDWMDMLQKTVSPQKRDRALLKSAVDAGVLASSVNGMPKQRETRMVSDGRGFATSIDLMNSLFDKSKATAPTHNAPVSSVGFVQWPYERQKKTFDDLSGLSENDRAFYRSSKPSWGPDGTLVMPATSASSHGREAARGASKTGIMSVSGPVPKEDGSGVALFKFSNESSAKAIDNHMRLTRVSVVDDIPAVSLQPDSLMNLFHDEDVSNSAANAQEKLVWELASILFDDSPSPASGTTPSRRERVSRFWEELVEPATRRSVALAKSTEEKALVSLAGHRIQDACKYLIEGRNFRLATLVSIIGTSEQSKRDMRTQLEEWYGNNVLSEFDDAIRAMYELLAGNGCVCEGKKGVPVADRMESFVISQRFSLNWKQAFGLRLWYVISRQDEVPAAVEQFADDVAQDREGWPQTWYAEQGIEPLWDDEDRGRRQDLLWGLLQLYSNEATVVEAVLRPENFQLSPLDTRLCWQLWQGLLATGKFFTASGTSEAADAATLSFADQLVNEGSWLQATFVLLHLSEPTIRAKAVQDHLARHAGEIGAEDSEAFTTLTQTFQIPSAWIWEARALYMRSVRDDAVAEVQCLLRALSYNAAHETLVRKVAPWAIVSRNYHQLATLLDEFEGHEESVKGWMLGGEIYRSFLGVRRLHEQRKEVPMETLEALVKALPGVREATESSDTVRLAAVSEMGGFVARIMMDTAEPAMRDASRILGLPLTEGSYLQHSLHLSHAYYQGIMAGAR</sequence>
<keyword evidence="9" id="KW-0906">Nuclear pore complex</keyword>
<feature type="compositionally biased region" description="Gly residues" evidence="11">
    <location>
        <begin position="509"/>
        <end position="519"/>
    </location>
</feature>
<dbReference type="EMBL" id="ML119051">
    <property type="protein sequence ID" value="ROT43335.1"/>
    <property type="molecule type" value="Genomic_DNA"/>
</dbReference>
<dbReference type="Proteomes" id="UP000272025">
    <property type="component" value="Unassembled WGS sequence"/>
</dbReference>
<dbReference type="Pfam" id="PF12110">
    <property type="entry name" value="Nup96"/>
    <property type="match status" value="1"/>
</dbReference>